<gene>
    <name evidence="1" type="ORF">DOZ80_02845</name>
</gene>
<dbReference type="EMBL" id="QLIN01000001">
    <property type="protein sequence ID" value="RAI72495.1"/>
    <property type="molecule type" value="Genomic_DNA"/>
</dbReference>
<sequence length="201" mass="21783">MSTSTSLMRSYILNADDALGRHVISRLEQAGHVVQSAFVVSEKLSTNTDECAEGRQEPYSVEAHEAPTVVWFPPKFNYRAQGSDGEAVTELTRRLLDDAVMMSRKAVEILSQTGGTFILAMPTPSVDKLESMANKICIGGISLLARSLARHCAIKEYNVRVNTAIQDASDGATASNKQFADLICYLASSRSSFVNGTDFPG</sequence>
<evidence type="ECO:0000313" key="1">
    <source>
        <dbReference type="EMBL" id="RAI72495.1"/>
    </source>
</evidence>
<comment type="caution">
    <text evidence="1">The sequence shown here is derived from an EMBL/GenBank/DDBJ whole genome shotgun (WGS) entry which is preliminary data.</text>
</comment>
<reference evidence="1 2" key="1">
    <citation type="submission" date="2018-06" db="EMBL/GenBank/DDBJ databases">
        <authorList>
            <person name="Zhirakovskaya E."/>
        </authorList>
    </citation>
    <scope>NUCLEOTIDE SEQUENCE [LARGE SCALE GENOMIC DNA]</scope>
    <source>
        <strain evidence="1 2">LY3</strain>
    </source>
</reference>
<organism evidence="1 2">
    <name type="scientific">Pseudomonas fluorescens</name>
    <dbReference type="NCBI Taxonomy" id="294"/>
    <lineage>
        <taxon>Bacteria</taxon>
        <taxon>Pseudomonadati</taxon>
        <taxon>Pseudomonadota</taxon>
        <taxon>Gammaproteobacteria</taxon>
        <taxon>Pseudomonadales</taxon>
        <taxon>Pseudomonadaceae</taxon>
        <taxon>Pseudomonas</taxon>
    </lineage>
</organism>
<name>A0A327NC39_PSEFL</name>
<protein>
    <submittedName>
        <fullName evidence="1">Uncharacterized protein</fullName>
    </submittedName>
</protein>
<dbReference type="Proteomes" id="UP000249493">
    <property type="component" value="Unassembled WGS sequence"/>
</dbReference>
<proteinExistence type="predicted"/>
<accession>A0A327NC39</accession>
<dbReference type="AlphaFoldDB" id="A0A327NC39"/>
<evidence type="ECO:0000313" key="2">
    <source>
        <dbReference type="Proteomes" id="UP000249493"/>
    </source>
</evidence>
<dbReference type="RefSeq" id="WP_111280080.1">
    <property type="nucleotide sequence ID" value="NZ_QLIN01000001.1"/>
</dbReference>